<dbReference type="EMBL" id="BX569690">
    <property type="protein sequence ID" value="CAE06887.1"/>
    <property type="molecule type" value="Genomic_DNA"/>
</dbReference>
<evidence type="ECO:0000256" key="1">
    <source>
        <dbReference type="SAM" id="Phobius"/>
    </source>
</evidence>
<organism evidence="2 3">
    <name type="scientific">Parasynechococcus marenigrum (strain WH8102)</name>
    <dbReference type="NCBI Taxonomy" id="84588"/>
    <lineage>
        <taxon>Bacteria</taxon>
        <taxon>Bacillati</taxon>
        <taxon>Cyanobacteriota</taxon>
        <taxon>Cyanophyceae</taxon>
        <taxon>Synechococcales</taxon>
        <taxon>Prochlorococcaceae</taxon>
        <taxon>Parasynechococcus</taxon>
        <taxon>Parasynechococcus marenigrum</taxon>
    </lineage>
</organism>
<dbReference type="KEGG" id="syw:SYNW0372"/>
<accession>Q7U986</accession>
<feature type="transmembrane region" description="Helical" evidence="1">
    <location>
        <begin position="14"/>
        <end position="37"/>
    </location>
</feature>
<gene>
    <name evidence="2" type="ordered locus">SYNW0372</name>
</gene>
<dbReference type="eggNOG" id="ENOG5031B6Q">
    <property type="taxonomic scope" value="Bacteria"/>
</dbReference>
<keyword evidence="1" id="KW-1133">Transmembrane helix</keyword>
<protein>
    <submittedName>
        <fullName evidence="2">Uncharacterized protein</fullName>
    </submittedName>
</protein>
<sequence>MTPLLLTPNTVRQWLSLMTAVMLFAHITTQVGIYAFGADKHWLDVLNMDRELNLPTLFSTMLLLTAARLLMQLSKASLQESADDWTLLSRIFMFLAVDEALQIHEILILPDLRHHIHPALASTWVIPYGLVALGLLWRFRHFLTTLSAKTSNSFLCAGGVYITGAIGMEMVGSFAVRSGVIRLHSFWYGAITGIEESLEIMGLILFIHALMRQLIKQSGKQAWILKFSADPPNL</sequence>
<feature type="transmembrane region" description="Helical" evidence="1">
    <location>
        <begin position="121"/>
        <end position="139"/>
    </location>
</feature>
<evidence type="ECO:0000313" key="2">
    <source>
        <dbReference type="EMBL" id="CAE06887.1"/>
    </source>
</evidence>
<dbReference type="STRING" id="84588.SYNW0372"/>
<feature type="transmembrane region" description="Helical" evidence="1">
    <location>
        <begin position="151"/>
        <end position="174"/>
    </location>
</feature>
<proteinExistence type="predicted"/>
<dbReference type="HOGENOM" id="CLU_072761_0_0_3"/>
<dbReference type="RefSeq" id="WP_011127246.1">
    <property type="nucleotide sequence ID" value="NC_005070.1"/>
</dbReference>
<keyword evidence="1" id="KW-0812">Transmembrane</keyword>
<dbReference type="Proteomes" id="UP000001422">
    <property type="component" value="Chromosome"/>
</dbReference>
<evidence type="ECO:0000313" key="3">
    <source>
        <dbReference type="Proteomes" id="UP000001422"/>
    </source>
</evidence>
<feature type="transmembrane region" description="Helical" evidence="1">
    <location>
        <begin position="186"/>
        <end position="211"/>
    </location>
</feature>
<feature type="transmembrane region" description="Helical" evidence="1">
    <location>
        <begin position="52"/>
        <end position="70"/>
    </location>
</feature>
<reference evidence="2 3" key="1">
    <citation type="journal article" date="2003" name="Nature">
        <title>The genome of a motile marine Synechococcus.</title>
        <authorList>
            <person name="Palenik B."/>
            <person name="Brahamsha B."/>
            <person name="Larimer F."/>
            <person name="Land M."/>
            <person name="Hauser L."/>
            <person name="Chain P."/>
            <person name="Lamerdin J."/>
            <person name="Regala W."/>
            <person name="Allen E.A."/>
            <person name="McCarren J."/>
            <person name="Paulsen I."/>
            <person name="Dufresne A."/>
            <person name="Partensky F."/>
            <person name="Webb E."/>
            <person name="Waterbury J."/>
        </authorList>
    </citation>
    <scope>NUCLEOTIDE SEQUENCE [LARGE SCALE GENOMIC DNA]</scope>
    <source>
        <strain evidence="2 3">WH8102</strain>
    </source>
</reference>
<dbReference type="AlphaFoldDB" id="Q7U986"/>
<keyword evidence="3" id="KW-1185">Reference proteome</keyword>
<keyword evidence="1" id="KW-0472">Membrane</keyword>
<name>Q7U986_PARMW</name>